<feature type="compositionally biased region" description="Gly residues" evidence="5">
    <location>
        <begin position="189"/>
        <end position="218"/>
    </location>
</feature>
<dbReference type="PROSITE" id="PS50102">
    <property type="entry name" value="RRM"/>
    <property type="match status" value="2"/>
</dbReference>
<proteinExistence type="predicted"/>
<evidence type="ECO:0000313" key="7">
    <source>
        <dbReference type="EMBL" id="CED84522.1"/>
    </source>
</evidence>
<feature type="region of interest" description="Disordered" evidence="5">
    <location>
        <begin position="625"/>
        <end position="645"/>
    </location>
</feature>
<protein>
    <submittedName>
        <fullName evidence="7">Splicing factor U2AF, large subunit (RRM superfamily)</fullName>
    </submittedName>
</protein>
<name>A0A0F7SQM8_PHARH</name>
<feature type="region of interest" description="Disordered" evidence="5">
    <location>
        <begin position="166"/>
        <end position="258"/>
    </location>
</feature>
<reference evidence="7" key="1">
    <citation type="submission" date="2014-08" db="EMBL/GenBank/DDBJ databases">
        <authorList>
            <person name="Sharma Rahul"/>
            <person name="Thines Marco"/>
        </authorList>
    </citation>
    <scope>NUCLEOTIDE SEQUENCE</scope>
</reference>
<dbReference type="GO" id="GO:0003723">
    <property type="term" value="F:RNA binding"/>
    <property type="evidence" value="ECO:0007669"/>
    <property type="project" value="UniProtKB-UniRule"/>
</dbReference>
<keyword evidence="1" id="KW-0507">mRNA processing</keyword>
<evidence type="ECO:0000256" key="4">
    <source>
        <dbReference type="PROSITE-ProRule" id="PRU00176"/>
    </source>
</evidence>
<dbReference type="FunFam" id="3.30.70.330:FF:000074">
    <property type="entry name" value="U2 snRNP auxiliary factor large subunit"/>
    <property type="match status" value="1"/>
</dbReference>
<feature type="region of interest" description="Disordered" evidence="5">
    <location>
        <begin position="459"/>
        <end position="485"/>
    </location>
</feature>
<evidence type="ECO:0000256" key="2">
    <source>
        <dbReference type="ARBA" id="ARBA00022884"/>
    </source>
</evidence>
<sequence length="645" mass="70398">MDQSDYDRRPRHRDDDRDRRSQRSYDDRDDRRRSHRDEYDDRSARHGDDRSDYRRDDRDRRRRDDDYGRGDRDYRRGGRDDYRDGGRRDRGRGDGRDGYSRDSPDRRSPTPEGAIPLSKRVRRKTLWDIHGQGLENMSALQAKQMGLYHPPGPNRQHGPQYVIDPDGTPRPLHPHPGGGPGHYPNRMGFPGGPGGPGGFPGGPMGGPGGGGGGPGGPGFPHMHLNNFGSHGGPRQFGGPTSGGPGGPPGVSGGPSASSLNMARQRKRLYVGNVTYDCNEQNLGALFNEKMHEIGFAKNDEGEPVVGVSINHDKSYAFVEFRTPQEATSAMVFDNIVFANTLLKIRRPKDYVPEEGSEQGAPYIPGVVSSNVPDSPNKIFIGGLPSYLNDEQVMELLKSFGDLKAFNLVKENGDPDRSKGFAFCEYVDPELTEVAIQGLNNMELGDRYLVVQRASVGKGASNGPNGSFGSGGNNAPLGGPRGPGSTNPMNLPLPAFATAQNNEPISSRAIVMLNMVTPEELLNDEEYVDILEDITEECSKYGEVEELRIPRPTKKEKKYAGSTDKAESAEIEAAKRDEEAGVGRVYVLFKTLEGARAGVAAIAGRQFGGRQIICAALDESEFASKRIGNQDVEPAHPTESVDQAAE</sequence>
<dbReference type="CDD" id="cd12232">
    <property type="entry name" value="RRM3_U2AF65"/>
    <property type="match status" value="1"/>
</dbReference>
<feature type="domain" description="RRM" evidence="6">
    <location>
        <begin position="266"/>
        <end position="349"/>
    </location>
</feature>
<dbReference type="GO" id="GO:0008380">
    <property type="term" value="P:RNA splicing"/>
    <property type="evidence" value="ECO:0007669"/>
    <property type="project" value="UniProtKB-KW"/>
</dbReference>
<evidence type="ECO:0000259" key="6">
    <source>
        <dbReference type="PROSITE" id="PS50102"/>
    </source>
</evidence>
<dbReference type="SMART" id="SM00360">
    <property type="entry name" value="RRM"/>
    <property type="match status" value="3"/>
</dbReference>
<dbReference type="AlphaFoldDB" id="A0A0F7SQM8"/>
<feature type="compositionally biased region" description="Basic and acidic residues" evidence="5">
    <location>
        <begin position="1"/>
        <end position="109"/>
    </location>
</feature>
<keyword evidence="3" id="KW-0508">mRNA splicing</keyword>
<dbReference type="PANTHER" id="PTHR23139">
    <property type="entry name" value="RNA-BINDING PROTEIN"/>
    <property type="match status" value="1"/>
</dbReference>
<feature type="domain" description="RRM" evidence="6">
    <location>
        <begin position="376"/>
        <end position="455"/>
    </location>
</feature>
<organism evidence="7">
    <name type="scientific">Phaffia rhodozyma</name>
    <name type="common">Yeast</name>
    <name type="synonym">Xanthophyllomyces dendrorhous</name>
    <dbReference type="NCBI Taxonomy" id="264483"/>
    <lineage>
        <taxon>Eukaryota</taxon>
        <taxon>Fungi</taxon>
        <taxon>Dikarya</taxon>
        <taxon>Basidiomycota</taxon>
        <taxon>Agaricomycotina</taxon>
        <taxon>Tremellomycetes</taxon>
        <taxon>Cystofilobasidiales</taxon>
        <taxon>Mrakiaceae</taxon>
        <taxon>Phaffia</taxon>
    </lineage>
</organism>
<dbReference type="EMBL" id="LN483166">
    <property type="protein sequence ID" value="CED84522.1"/>
    <property type="molecule type" value="Genomic_DNA"/>
</dbReference>
<feature type="compositionally biased region" description="Gly residues" evidence="5">
    <location>
        <begin position="229"/>
        <end position="252"/>
    </location>
</feature>
<dbReference type="Gene3D" id="3.30.70.330">
    <property type="match status" value="3"/>
</dbReference>
<evidence type="ECO:0000256" key="3">
    <source>
        <dbReference type="ARBA" id="ARBA00023187"/>
    </source>
</evidence>
<dbReference type="Pfam" id="PF00076">
    <property type="entry name" value="RRM_1"/>
    <property type="match status" value="1"/>
</dbReference>
<dbReference type="InterPro" id="IPR000504">
    <property type="entry name" value="RRM_dom"/>
</dbReference>
<dbReference type="InterPro" id="IPR012677">
    <property type="entry name" value="Nucleotide-bd_a/b_plait_sf"/>
</dbReference>
<dbReference type="CDD" id="cd12231">
    <property type="entry name" value="RRM2_U2AF65"/>
    <property type="match status" value="1"/>
</dbReference>
<accession>A0A0F7SQM8</accession>
<dbReference type="GO" id="GO:0006397">
    <property type="term" value="P:mRNA processing"/>
    <property type="evidence" value="ECO:0007669"/>
    <property type="project" value="UniProtKB-KW"/>
</dbReference>
<dbReference type="SUPFAM" id="SSF54928">
    <property type="entry name" value="RNA-binding domain, RBD"/>
    <property type="match status" value="3"/>
</dbReference>
<evidence type="ECO:0000256" key="5">
    <source>
        <dbReference type="SAM" id="MobiDB-lite"/>
    </source>
</evidence>
<dbReference type="InterPro" id="IPR035979">
    <property type="entry name" value="RBD_domain_sf"/>
</dbReference>
<feature type="region of interest" description="Disordered" evidence="5">
    <location>
        <begin position="1"/>
        <end position="119"/>
    </location>
</feature>
<evidence type="ECO:0000256" key="1">
    <source>
        <dbReference type="ARBA" id="ARBA00022664"/>
    </source>
</evidence>
<keyword evidence="2 4" id="KW-0694">RNA-binding</keyword>